<dbReference type="Proteomes" id="UP001596282">
    <property type="component" value="Unassembled WGS sequence"/>
</dbReference>
<comment type="caution">
    <text evidence="2">The sequence shown here is derived from an EMBL/GenBank/DDBJ whole genome shotgun (WGS) entry which is preliminary data.</text>
</comment>
<gene>
    <name evidence="2" type="ORF">ACFP5Y_07675</name>
</gene>
<name>A0ABW1RZX4_9LACO</name>
<dbReference type="EMBL" id="JBHSSC010000033">
    <property type="protein sequence ID" value="MFC6181094.1"/>
    <property type="molecule type" value="Genomic_DNA"/>
</dbReference>
<evidence type="ECO:0000313" key="2">
    <source>
        <dbReference type="EMBL" id="MFC6181094.1"/>
    </source>
</evidence>
<keyword evidence="1" id="KW-0812">Transmembrane</keyword>
<keyword evidence="1" id="KW-1133">Transmembrane helix</keyword>
<sequence length="63" mass="7241">MAETTIALTLLVGTVVFWGSFEVFMQTHERAAIRQIQVARQHYEQQQLKQHTFKAKMVGKHAA</sequence>
<dbReference type="RefSeq" id="WP_137629496.1">
    <property type="nucleotide sequence ID" value="NZ_BJDJ01000024.1"/>
</dbReference>
<proteinExistence type="predicted"/>
<evidence type="ECO:0000256" key="1">
    <source>
        <dbReference type="SAM" id="Phobius"/>
    </source>
</evidence>
<keyword evidence="3" id="KW-1185">Reference proteome</keyword>
<reference evidence="3" key="1">
    <citation type="journal article" date="2019" name="Int. J. Syst. Evol. Microbiol.">
        <title>The Global Catalogue of Microorganisms (GCM) 10K type strain sequencing project: providing services to taxonomists for standard genome sequencing and annotation.</title>
        <authorList>
            <consortium name="The Broad Institute Genomics Platform"/>
            <consortium name="The Broad Institute Genome Sequencing Center for Infectious Disease"/>
            <person name="Wu L."/>
            <person name="Ma J."/>
        </authorList>
    </citation>
    <scope>NUCLEOTIDE SEQUENCE [LARGE SCALE GENOMIC DNA]</scope>
    <source>
        <strain evidence="3">CCM 8933</strain>
    </source>
</reference>
<protein>
    <submittedName>
        <fullName evidence="2">Uncharacterized protein</fullName>
    </submittedName>
</protein>
<organism evidence="2 3">
    <name type="scientific">Lactiplantibacillus daowaiensis</name>
    <dbReference type="NCBI Taxonomy" id="2559918"/>
    <lineage>
        <taxon>Bacteria</taxon>
        <taxon>Bacillati</taxon>
        <taxon>Bacillota</taxon>
        <taxon>Bacilli</taxon>
        <taxon>Lactobacillales</taxon>
        <taxon>Lactobacillaceae</taxon>
        <taxon>Lactiplantibacillus</taxon>
    </lineage>
</organism>
<feature type="transmembrane region" description="Helical" evidence="1">
    <location>
        <begin position="6"/>
        <end position="25"/>
    </location>
</feature>
<evidence type="ECO:0000313" key="3">
    <source>
        <dbReference type="Proteomes" id="UP001596282"/>
    </source>
</evidence>
<accession>A0ABW1RZX4</accession>
<keyword evidence="1" id="KW-0472">Membrane</keyword>